<sequence>MGPSNSSKRAWRFWSSAKGVGSCLKSCWKSCWNSGLSSCFNSVGSMLDSTRGMSSAVVGGVSWRCSCLSGGGVPGSAMKRTFGFIVAACAGLTSSCSNLDREPLLESPLPPKSEPSEIWLSESCDIIASSMVVSGICVVSFSTSGTGPSTQASSKLKKESTSPKESLASLKRVPGSWSGLNLSITGVDSTMAIISPKVLCKVKAGSLRRCCSSLIARLFLRSSSRMKSGLMFRVVESLYLKDP</sequence>
<name>A0AAI9ZKU1_9PEZI</name>
<dbReference type="RefSeq" id="XP_060442132.1">
    <property type="nucleotide sequence ID" value="XM_060590910.1"/>
</dbReference>
<proteinExistence type="predicted"/>
<gene>
    <name evidence="2" type="ORF">BDP81DRAFT_433946</name>
</gene>
<feature type="compositionally biased region" description="Polar residues" evidence="1">
    <location>
        <begin position="144"/>
        <end position="154"/>
    </location>
</feature>
<evidence type="ECO:0000313" key="2">
    <source>
        <dbReference type="EMBL" id="KAK1633525.1"/>
    </source>
</evidence>
<dbReference type="AlphaFoldDB" id="A0AAI9ZKU1"/>
<protein>
    <submittedName>
        <fullName evidence="2">Uncharacterized protein</fullName>
    </submittedName>
</protein>
<organism evidence="2 3">
    <name type="scientific">Colletotrichum phormii</name>
    <dbReference type="NCBI Taxonomy" id="359342"/>
    <lineage>
        <taxon>Eukaryota</taxon>
        <taxon>Fungi</taxon>
        <taxon>Dikarya</taxon>
        <taxon>Ascomycota</taxon>
        <taxon>Pezizomycotina</taxon>
        <taxon>Sordariomycetes</taxon>
        <taxon>Hypocreomycetidae</taxon>
        <taxon>Glomerellales</taxon>
        <taxon>Glomerellaceae</taxon>
        <taxon>Colletotrichum</taxon>
        <taxon>Colletotrichum acutatum species complex</taxon>
    </lineage>
</organism>
<dbReference type="Proteomes" id="UP001243989">
    <property type="component" value="Unassembled WGS sequence"/>
</dbReference>
<keyword evidence="3" id="KW-1185">Reference proteome</keyword>
<evidence type="ECO:0000313" key="3">
    <source>
        <dbReference type="Proteomes" id="UP001243989"/>
    </source>
</evidence>
<feature type="region of interest" description="Disordered" evidence="1">
    <location>
        <begin position="144"/>
        <end position="165"/>
    </location>
</feature>
<comment type="caution">
    <text evidence="2">The sequence shown here is derived from an EMBL/GenBank/DDBJ whole genome shotgun (WGS) entry which is preliminary data.</text>
</comment>
<reference evidence="2" key="1">
    <citation type="submission" date="2021-06" db="EMBL/GenBank/DDBJ databases">
        <title>Comparative genomics, transcriptomics and evolutionary studies reveal genomic signatures of adaptation to plant cell wall in hemibiotrophic fungi.</title>
        <authorList>
            <consortium name="DOE Joint Genome Institute"/>
            <person name="Baroncelli R."/>
            <person name="Diaz J.F."/>
            <person name="Benocci T."/>
            <person name="Peng M."/>
            <person name="Battaglia E."/>
            <person name="Haridas S."/>
            <person name="Andreopoulos W."/>
            <person name="Labutti K."/>
            <person name="Pangilinan J."/>
            <person name="Floch G.L."/>
            <person name="Makela M.R."/>
            <person name="Henrissat B."/>
            <person name="Grigoriev I.V."/>
            <person name="Crouch J.A."/>
            <person name="De Vries R.P."/>
            <person name="Sukno S.A."/>
            <person name="Thon M.R."/>
        </authorList>
    </citation>
    <scope>NUCLEOTIDE SEQUENCE</scope>
    <source>
        <strain evidence="2">CBS 102054</strain>
    </source>
</reference>
<evidence type="ECO:0000256" key="1">
    <source>
        <dbReference type="SAM" id="MobiDB-lite"/>
    </source>
</evidence>
<dbReference type="EMBL" id="JAHMHQ010000017">
    <property type="protein sequence ID" value="KAK1633525.1"/>
    <property type="molecule type" value="Genomic_DNA"/>
</dbReference>
<accession>A0AAI9ZKU1</accession>
<dbReference type="GeneID" id="85475772"/>